<dbReference type="EMBL" id="QLMH01000001">
    <property type="protein sequence ID" value="RAK23510.1"/>
    <property type="molecule type" value="Genomic_DNA"/>
</dbReference>
<evidence type="ECO:0000313" key="1">
    <source>
        <dbReference type="EMBL" id="RAK23510.1"/>
    </source>
</evidence>
<dbReference type="OrthoDB" id="2454446at2"/>
<organism evidence="1 2">
    <name type="scientific">Paranoxybacillus vitaminiphilus</name>
    <dbReference type="NCBI Taxonomy" id="581036"/>
    <lineage>
        <taxon>Bacteria</taxon>
        <taxon>Bacillati</taxon>
        <taxon>Bacillota</taxon>
        <taxon>Bacilli</taxon>
        <taxon>Bacillales</taxon>
        <taxon>Anoxybacillaceae</taxon>
        <taxon>Paranoxybacillus</taxon>
    </lineage>
</organism>
<comment type="caution">
    <text evidence="1">The sequence shown here is derived from an EMBL/GenBank/DDBJ whole genome shotgun (WGS) entry which is preliminary data.</text>
</comment>
<dbReference type="Pfam" id="PF10782">
    <property type="entry name" value="zf-C2HCIx2C"/>
    <property type="match status" value="1"/>
</dbReference>
<dbReference type="RefSeq" id="WP_111643855.1">
    <property type="nucleotide sequence ID" value="NZ_QLMH01000001.1"/>
</dbReference>
<dbReference type="InterPro" id="IPR019718">
    <property type="entry name" value="DUF2602"/>
</dbReference>
<dbReference type="Proteomes" id="UP000248555">
    <property type="component" value="Unassembled WGS sequence"/>
</dbReference>
<dbReference type="AlphaFoldDB" id="A0A327YRE7"/>
<keyword evidence="2" id="KW-1185">Reference proteome</keyword>
<name>A0A327YRE7_9BACL</name>
<accession>A0A327YRE7</accession>
<proteinExistence type="predicted"/>
<gene>
    <name evidence="1" type="ORF">B0I26_101471</name>
</gene>
<evidence type="ECO:0000313" key="2">
    <source>
        <dbReference type="Proteomes" id="UP000248555"/>
    </source>
</evidence>
<reference evidence="1 2" key="1">
    <citation type="submission" date="2018-06" db="EMBL/GenBank/DDBJ databases">
        <title>Genomic Encyclopedia of Type Strains, Phase III (KMG-III): the genomes of soil and plant-associated and newly described type strains.</title>
        <authorList>
            <person name="Whitman W."/>
        </authorList>
    </citation>
    <scope>NUCLEOTIDE SEQUENCE [LARGE SCALE GENOMIC DNA]</scope>
    <source>
        <strain evidence="1 2">CGMCC 1.8979</strain>
    </source>
</reference>
<sequence length="70" mass="8150">MDKRHKANERKEILAKLNEIHDLYCEGCFLKATFRKEFGKTYAQSFCINQCTVGEMIKQYGEKLTGVSRT</sequence>
<protein>
    <submittedName>
        <fullName evidence="1">Uncharacterized protein DUF2602</fullName>
    </submittedName>
</protein>